<dbReference type="Proteomes" id="UP000008721">
    <property type="component" value="Chromosome"/>
</dbReference>
<organism evidence="1 2">
    <name type="scientific">Sulfuricurvum kujiense (strain ATCC BAA-921 / DSM 16994 / JCM 11577 / YK-1)</name>
    <dbReference type="NCBI Taxonomy" id="709032"/>
    <lineage>
        <taxon>Bacteria</taxon>
        <taxon>Pseudomonadati</taxon>
        <taxon>Campylobacterota</taxon>
        <taxon>Epsilonproteobacteria</taxon>
        <taxon>Campylobacterales</taxon>
        <taxon>Sulfurimonadaceae</taxon>
        <taxon>Sulfuricurvum</taxon>
    </lineage>
</organism>
<dbReference type="HOGENOM" id="CLU_2304604_0_0_7"/>
<dbReference type="AlphaFoldDB" id="E4U0Y5"/>
<dbReference type="RefSeq" id="WP_013460584.1">
    <property type="nucleotide sequence ID" value="NC_014762.1"/>
</dbReference>
<protein>
    <submittedName>
        <fullName evidence="1">Uncharacterized protein</fullName>
    </submittedName>
</protein>
<name>E4U0Y5_SULKY</name>
<dbReference type="EMBL" id="CP002355">
    <property type="protein sequence ID" value="ADR34387.1"/>
    <property type="molecule type" value="Genomic_DNA"/>
</dbReference>
<sequence length="100" mass="11803">MEFKAEEKFHNALGYMCERYPGFQTKDLKHIMSILNTSMLDGLFERREYKRKLQYVGESNEHFTHGQIYESLTFNGATYEIIDDTMALNIIGRTHFDRIG</sequence>
<evidence type="ECO:0000313" key="1">
    <source>
        <dbReference type="EMBL" id="ADR34387.1"/>
    </source>
</evidence>
<keyword evidence="2" id="KW-1185">Reference proteome</keyword>
<accession>E4U0Y5</accession>
<reference evidence="1 2" key="1">
    <citation type="journal article" date="2012" name="Stand. Genomic Sci.">
        <title>Complete genome sequence of the sulfur compounds oxidizing chemolithoautotroph Sulfuricurvum kujiense type strain (YK-1(T)).</title>
        <authorList>
            <person name="Han C."/>
            <person name="Kotsyurbenko O."/>
            <person name="Chertkov O."/>
            <person name="Held B."/>
            <person name="Lapidus A."/>
            <person name="Nolan M."/>
            <person name="Lucas S."/>
            <person name="Hammon N."/>
            <person name="Deshpande S."/>
            <person name="Cheng J.F."/>
            <person name="Tapia R."/>
            <person name="Goodwin L.A."/>
            <person name="Pitluck S."/>
            <person name="Liolios K."/>
            <person name="Pagani I."/>
            <person name="Ivanova N."/>
            <person name="Mavromatis K."/>
            <person name="Mikhailova N."/>
            <person name="Pati A."/>
            <person name="Chen A."/>
            <person name="Palaniappan K."/>
            <person name="Land M."/>
            <person name="Hauser L."/>
            <person name="Chang Y.J."/>
            <person name="Jeffries C.D."/>
            <person name="Brambilla E.M."/>
            <person name="Rohde M."/>
            <person name="Spring S."/>
            <person name="Sikorski J."/>
            <person name="Goker M."/>
            <person name="Woyke T."/>
            <person name="Bristow J."/>
            <person name="Eisen J.A."/>
            <person name="Markowitz V."/>
            <person name="Hugenholtz P."/>
            <person name="Kyrpides N.C."/>
            <person name="Klenk H.P."/>
            <person name="Detter J.C."/>
        </authorList>
    </citation>
    <scope>NUCLEOTIDE SEQUENCE [LARGE SCALE GENOMIC DNA]</scope>
    <source>
        <strain evidence="2">ATCC BAA-921 / DSM 16994 / JCM 11577 / YK-1</strain>
    </source>
</reference>
<proteinExistence type="predicted"/>
<gene>
    <name evidence="1" type="ordered locus">Sulku_1726</name>
</gene>
<dbReference type="KEGG" id="sku:Sulku_1726"/>
<dbReference type="STRING" id="709032.Sulku_1726"/>
<evidence type="ECO:0000313" key="2">
    <source>
        <dbReference type="Proteomes" id="UP000008721"/>
    </source>
</evidence>